<dbReference type="PRINTS" id="PR00033">
    <property type="entry name" value="HTHASNC"/>
</dbReference>
<reference evidence="5 6" key="1">
    <citation type="submission" date="2015-10" db="EMBL/GenBank/DDBJ databases">
        <title>Mycobacterium gordonae draft genome assembly.</title>
        <authorList>
            <person name="Ustinova V."/>
            <person name="Smirnova T."/>
            <person name="Blagodatskikh K."/>
            <person name="Varlamov D."/>
            <person name="Larionova E."/>
            <person name="Chernousova L."/>
        </authorList>
    </citation>
    <scope>NUCLEOTIDE SEQUENCE [LARGE SCALE GENOMIC DNA]</scope>
    <source>
        <strain evidence="5 6">CTRI 14-8773</strain>
    </source>
</reference>
<dbReference type="FunFam" id="3.30.70.920:FF:000006">
    <property type="entry name" value="AsnC family transcriptional regulator"/>
    <property type="match status" value="1"/>
</dbReference>
<sequence>MDRLDEMDERILVELAEHARATFAEIGQKVNLSAPAVKRRVDRMLDSGVIRGFTAVVDHNALGWNTEAYVQVFCHGRIAPEKLREAWVDIPEVVSAATVTGTSDAILHVLARDMRHLEAALERIRSSADIERSESIVVLSNLIDRMRP</sequence>
<evidence type="ECO:0000256" key="2">
    <source>
        <dbReference type="ARBA" id="ARBA00023125"/>
    </source>
</evidence>
<dbReference type="PROSITE" id="PS00519">
    <property type="entry name" value="HTH_ASNC_1"/>
    <property type="match status" value="1"/>
</dbReference>
<name>A0A0Q2U3W6_MYCGO</name>
<dbReference type="InterPro" id="IPR019887">
    <property type="entry name" value="Tscrpt_reg_AsnC/Lrp_C"/>
</dbReference>
<evidence type="ECO:0000259" key="4">
    <source>
        <dbReference type="PROSITE" id="PS50956"/>
    </source>
</evidence>
<dbReference type="FunFam" id="1.10.10.10:FF:000192">
    <property type="entry name" value="AsnC family transcriptional regulator"/>
    <property type="match status" value="1"/>
</dbReference>
<dbReference type="InterPro" id="IPR019885">
    <property type="entry name" value="Tscrpt_reg_HTH_AsnC-type_CS"/>
</dbReference>
<dbReference type="Pfam" id="PF13404">
    <property type="entry name" value="HTH_AsnC-type"/>
    <property type="match status" value="1"/>
</dbReference>
<protein>
    <submittedName>
        <fullName evidence="5">AsnC family transcriptional regulator</fullName>
    </submittedName>
</protein>
<evidence type="ECO:0000313" key="5">
    <source>
        <dbReference type="EMBL" id="KQH75416.1"/>
    </source>
</evidence>
<dbReference type="Pfam" id="PF01037">
    <property type="entry name" value="AsnC_trans_reg"/>
    <property type="match status" value="1"/>
</dbReference>
<dbReference type="OrthoDB" id="4379331at2"/>
<dbReference type="RefSeq" id="WP_055581608.1">
    <property type="nucleotide sequence ID" value="NZ_LKTM01000376.1"/>
</dbReference>
<dbReference type="SUPFAM" id="SSF54909">
    <property type="entry name" value="Dimeric alpha+beta barrel"/>
    <property type="match status" value="1"/>
</dbReference>
<proteinExistence type="predicted"/>
<evidence type="ECO:0000256" key="1">
    <source>
        <dbReference type="ARBA" id="ARBA00023015"/>
    </source>
</evidence>
<dbReference type="Proteomes" id="UP000051677">
    <property type="component" value="Unassembled WGS sequence"/>
</dbReference>
<dbReference type="InterPro" id="IPR000485">
    <property type="entry name" value="AsnC-type_HTH_dom"/>
</dbReference>
<dbReference type="EMBL" id="LKTM01000376">
    <property type="protein sequence ID" value="KQH75416.1"/>
    <property type="molecule type" value="Genomic_DNA"/>
</dbReference>
<dbReference type="Gene3D" id="1.10.10.10">
    <property type="entry name" value="Winged helix-like DNA-binding domain superfamily/Winged helix DNA-binding domain"/>
    <property type="match status" value="1"/>
</dbReference>
<dbReference type="GO" id="GO:0043565">
    <property type="term" value="F:sequence-specific DNA binding"/>
    <property type="evidence" value="ECO:0007669"/>
    <property type="project" value="InterPro"/>
</dbReference>
<dbReference type="PROSITE" id="PS50956">
    <property type="entry name" value="HTH_ASNC_2"/>
    <property type="match status" value="1"/>
</dbReference>
<dbReference type="PANTHER" id="PTHR30154:SF45">
    <property type="entry name" value="TRANSCRIPTIONAL REGULATORY PROTEIN (PROBABLY ASNC-FAMILY)-RELATED"/>
    <property type="match status" value="1"/>
</dbReference>
<evidence type="ECO:0000313" key="6">
    <source>
        <dbReference type="Proteomes" id="UP000051677"/>
    </source>
</evidence>
<dbReference type="AlphaFoldDB" id="A0A0Q2U3W6"/>
<dbReference type="InterPro" id="IPR036390">
    <property type="entry name" value="WH_DNA-bd_sf"/>
</dbReference>
<dbReference type="SUPFAM" id="SSF46785">
    <property type="entry name" value="Winged helix' DNA-binding domain"/>
    <property type="match status" value="1"/>
</dbReference>
<dbReference type="SMART" id="SM00344">
    <property type="entry name" value="HTH_ASNC"/>
    <property type="match status" value="1"/>
</dbReference>
<dbReference type="GO" id="GO:0043200">
    <property type="term" value="P:response to amino acid"/>
    <property type="evidence" value="ECO:0007669"/>
    <property type="project" value="TreeGrafter"/>
</dbReference>
<feature type="domain" description="HTH asnC-type" evidence="4">
    <location>
        <begin position="4"/>
        <end position="65"/>
    </location>
</feature>
<dbReference type="InterPro" id="IPR019888">
    <property type="entry name" value="Tscrpt_reg_AsnC-like"/>
</dbReference>
<dbReference type="PANTHER" id="PTHR30154">
    <property type="entry name" value="LEUCINE-RESPONSIVE REGULATORY PROTEIN"/>
    <property type="match status" value="1"/>
</dbReference>
<dbReference type="Gene3D" id="3.30.70.920">
    <property type="match status" value="1"/>
</dbReference>
<dbReference type="GO" id="GO:0005829">
    <property type="term" value="C:cytosol"/>
    <property type="evidence" value="ECO:0007669"/>
    <property type="project" value="TreeGrafter"/>
</dbReference>
<accession>A0A0Q2U3W6</accession>
<keyword evidence="3" id="KW-0804">Transcription</keyword>
<organism evidence="5 6">
    <name type="scientific">Mycobacterium gordonae</name>
    <dbReference type="NCBI Taxonomy" id="1778"/>
    <lineage>
        <taxon>Bacteria</taxon>
        <taxon>Bacillati</taxon>
        <taxon>Actinomycetota</taxon>
        <taxon>Actinomycetes</taxon>
        <taxon>Mycobacteriales</taxon>
        <taxon>Mycobacteriaceae</taxon>
        <taxon>Mycobacterium</taxon>
    </lineage>
</organism>
<keyword evidence="2" id="KW-0238">DNA-binding</keyword>
<dbReference type="STRING" id="1778.A9W97_14015"/>
<evidence type="ECO:0000256" key="3">
    <source>
        <dbReference type="ARBA" id="ARBA00023163"/>
    </source>
</evidence>
<keyword evidence="1" id="KW-0805">Transcription regulation</keyword>
<comment type="caution">
    <text evidence="5">The sequence shown here is derived from an EMBL/GenBank/DDBJ whole genome shotgun (WGS) entry which is preliminary data.</text>
</comment>
<dbReference type="InterPro" id="IPR036388">
    <property type="entry name" value="WH-like_DNA-bd_sf"/>
</dbReference>
<dbReference type="InterPro" id="IPR011008">
    <property type="entry name" value="Dimeric_a/b-barrel"/>
</dbReference>
<gene>
    <name evidence="5" type="ORF">AO501_24560</name>
</gene>